<keyword evidence="20" id="KW-1185">Reference proteome</keyword>
<dbReference type="Gene3D" id="1.10.420.10">
    <property type="entry name" value="Peroxidase, domain 2"/>
    <property type="match status" value="1"/>
</dbReference>
<dbReference type="PANTHER" id="PTHR31388">
    <property type="entry name" value="PEROXIDASE 72-RELATED"/>
    <property type="match status" value="1"/>
</dbReference>
<evidence type="ECO:0000313" key="19">
    <source>
        <dbReference type="EMBL" id="PHT54211.1"/>
    </source>
</evidence>
<feature type="binding site" evidence="15">
    <location>
        <position position="793"/>
    </location>
    <ligand>
        <name>Ca(2+)</name>
        <dbReference type="ChEBI" id="CHEBI:29108"/>
        <label>1</label>
    </ligand>
</feature>
<evidence type="ECO:0000256" key="13">
    <source>
        <dbReference type="PIRSR" id="PIRSR600823-1"/>
    </source>
</evidence>
<evidence type="ECO:0000256" key="6">
    <source>
        <dbReference type="ARBA" id="ARBA00022723"/>
    </source>
</evidence>
<dbReference type="PROSITE" id="PS50873">
    <property type="entry name" value="PEROXIDASE_4"/>
    <property type="match status" value="1"/>
</dbReference>
<feature type="binding site" description="axial binding residue" evidence="15">
    <location>
        <position position="898"/>
    </location>
    <ligand>
        <name>heme b</name>
        <dbReference type="ChEBI" id="CHEBI:60344"/>
    </ligand>
    <ligandPart>
        <name>Fe</name>
        <dbReference type="ChEBI" id="CHEBI:18248"/>
    </ligandPart>
</feature>
<feature type="disulfide bond" evidence="17">
    <location>
        <begin position="905"/>
        <end position="931"/>
    </location>
</feature>
<dbReference type="GO" id="GO:0006979">
    <property type="term" value="P:response to oxidative stress"/>
    <property type="evidence" value="ECO:0007669"/>
    <property type="project" value="InterPro"/>
</dbReference>
<dbReference type="PROSITE" id="PS00436">
    <property type="entry name" value="PEROXIDASE_2"/>
    <property type="match status" value="1"/>
</dbReference>
<dbReference type="InterPro" id="IPR019793">
    <property type="entry name" value="Peroxidases_heam-ligand_BS"/>
</dbReference>
<dbReference type="GO" id="GO:0042744">
    <property type="term" value="P:hydrogen peroxide catabolic process"/>
    <property type="evidence" value="ECO:0007669"/>
    <property type="project" value="InterPro"/>
</dbReference>
<dbReference type="InterPro" id="IPR000823">
    <property type="entry name" value="Peroxidase_pln"/>
</dbReference>
<dbReference type="InterPro" id="IPR056924">
    <property type="entry name" value="SH3_Tf2-1"/>
</dbReference>
<reference evidence="19 20" key="1">
    <citation type="journal article" date="2017" name="Genome Biol.">
        <title>New reference genome sequences of hot pepper reveal the massive evolution of plant disease-resistance genes by retroduplication.</title>
        <authorList>
            <person name="Kim S."/>
            <person name="Park J."/>
            <person name="Yeom S.I."/>
            <person name="Kim Y.M."/>
            <person name="Seo E."/>
            <person name="Kim K.T."/>
            <person name="Kim M.S."/>
            <person name="Lee J.M."/>
            <person name="Cheong K."/>
            <person name="Shin H.S."/>
            <person name="Kim S.B."/>
            <person name="Han K."/>
            <person name="Lee J."/>
            <person name="Park M."/>
            <person name="Lee H.A."/>
            <person name="Lee H.Y."/>
            <person name="Lee Y."/>
            <person name="Oh S."/>
            <person name="Lee J.H."/>
            <person name="Choi E."/>
            <person name="Choi E."/>
            <person name="Lee S.E."/>
            <person name="Jeon J."/>
            <person name="Kim H."/>
            <person name="Choi G."/>
            <person name="Song H."/>
            <person name="Lee J."/>
            <person name="Lee S.C."/>
            <person name="Kwon J.K."/>
            <person name="Lee H.Y."/>
            <person name="Koo N."/>
            <person name="Hong Y."/>
            <person name="Kim R.W."/>
            <person name="Kang W.H."/>
            <person name="Huh J.H."/>
            <person name="Kang B.C."/>
            <person name="Yang T.J."/>
            <person name="Lee Y.H."/>
            <person name="Bennetzen J.L."/>
            <person name="Choi D."/>
        </authorList>
    </citation>
    <scope>NUCLEOTIDE SEQUENCE [LARGE SCALE GENOMIC DNA]</scope>
    <source>
        <strain evidence="20">cv. PBC81</strain>
    </source>
</reference>
<feature type="disulfide bond" evidence="17">
    <location>
        <begin position="826"/>
        <end position="1020"/>
    </location>
</feature>
<dbReference type="GO" id="GO:0020037">
    <property type="term" value="F:heme binding"/>
    <property type="evidence" value="ECO:0007669"/>
    <property type="project" value="InterPro"/>
</dbReference>
<evidence type="ECO:0000256" key="15">
    <source>
        <dbReference type="PIRSR" id="PIRSR600823-3"/>
    </source>
</evidence>
<keyword evidence="5" id="KW-0349">Heme</keyword>
<keyword evidence="9 15" id="KW-0408">Iron</keyword>
<dbReference type="SUPFAM" id="SSF48113">
    <property type="entry name" value="Heme-dependent peroxidases"/>
    <property type="match status" value="1"/>
</dbReference>
<dbReference type="Gene3D" id="1.10.520.10">
    <property type="match status" value="1"/>
</dbReference>
<feature type="binding site" evidence="15">
    <location>
        <position position="772"/>
    </location>
    <ligand>
        <name>Ca(2+)</name>
        <dbReference type="ChEBI" id="CHEBI:29108"/>
        <label>1</label>
    </ligand>
</feature>
<dbReference type="Pfam" id="PF24626">
    <property type="entry name" value="SH3_Tf2-1"/>
    <property type="match status" value="1"/>
</dbReference>
<comment type="cofactor">
    <cofactor evidence="15">
        <name>Ca(2+)</name>
        <dbReference type="ChEBI" id="CHEBI:29108"/>
    </cofactor>
    <text evidence="15">Binds 2 calcium ions per subunit.</text>
</comment>
<evidence type="ECO:0000256" key="10">
    <source>
        <dbReference type="ARBA" id="ARBA00023157"/>
    </source>
</evidence>
<evidence type="ECO:0000256" key="12">
    <source>
        <dbReference type="ARBA" id="ARBA00053519"/>
    </source>
</evidence>
<dbReference type="InterPro" id="IPR019794">
    <property type="entry name" value="Peroxidases_AS"/>
</dbReference>
<feature type="binding site" evidence="15">
    <location>
        <position position="777"/>
    </location>
    <ligand>
        <name>Ca(2+)</name>
        <dbReference type="ChEBI" id="CHEBI:29108"/>
        <label>1</label>
    </ligand>
</feature>
<feature type="binding site" evidence="15">
    <location>
        <position position="775"/>
    </location>
    <ligand>
        <name>Ca(2+)</name>
        <dbReference type="ChEBI" id="CHEBI:29108"/>
        <label>1</label>
    </ligand>
</feature>
<dbReference type="Pfam" id="PF17921">
    <property type="entry name" value="Integrase_H2C2"/>
    <property type="match status" value="1"/>
</dbReference>
<comment type="cofactor">
    <cofactor evidence="15">
        <name>heme b</name>
        <dbReference type="ChEBI" id="CHEBI:60344"/>
    </cofactor>
    <text evidence="15">Binds 1 heme b (iron(II)-protoporphyrin IX) group per subunit.</text>
</comment>
<comment type="caution">
    <text evidence="19">The sequence shown here is derived from an EMBL/GenBank/DDBJ whole genome shotgun (WGS) entry which is preliminary data.</text>
</comment>
<feature type="binding site" evidence="15">
    <location>
        <position position="952"/>
    </location>
    <ligand>
        <name>Ca(2+)</name>
        <dbReference type="ChEBI" id="CHEBI:29108"/>
        <label>2</label>
    </ligand>
</feature>
<evidence type="ECO:0000256" key="5">
    <source>
        <dbReference type="ARBA" id="ARBA00022617"/>
    </source>
</evidence>
<keyword evidence="6 15" id="KW-0479">Metal-binding</keyword>
<comment type="similarity">
    <text evidence="2">Belongs to the peroxidase family. Ascorbate peroxidase subfamily.</text>
</comment>
<evidence type="ECO:0000256" key="1">
    <source>
        <dbReference type="ARBA" id="ARBA00000189"/>
    </source>
</evidence>
<keyword evidence="7 15" id="KW-0106">Calcium</keyword>
<dbReference type="GO" id="GO:0046872">
    <property type="term" value="F:metal ion binding"/>
    <property type="evidence" value="ECO:0007669"/>
    <property type="project" value="UniProtKB-KW"/>
</dbReference>
<feature type="domain" description="Plant heme peroxidase family profile" evidence="18">
    <location>
        <begin position="730"/>
        <end position="1024"/>
    </location>
</feature>
<keyword evidence="8" id="KW-0560">Oxidoreductase</keyword>
<dbReference type="PANTHER" id="PTHR31388:SF115">
    <property type="entry name" value="PEROXIDASE 5"/>
    <property type="match status" value="1"/>
</dbReference>
<evidence type="ECO:0000256" key="7">
    <source>
        <dbReference type="ARBA" id="ARBA00022837"/>
    </source>
</evidence>
<evidence type="ECO:0000259" key="18">
    <source>
        <dbReference type="PROSITE" id="PS50873"/>
    </source>
</evidence>
<feature type="disulfide bond" evidence="17">
    <location>
        <begin position="773"/>
        <end position="778"/>
    </location>
</feature>
<dbReference type="CDD" id="cd00303">
    <property type="entry name" value="retropepsin_like"/>
    <property type="match status" value="1"/>
</dbReference>
<reference evidence="20" key="2">
    <citation type="journal article" date="2017" name="J. Anim. Genet.">
        <title>Multiple reference genome sequences of hot pepper reveal the massive evolution of plant disease resistance genes by retroduplication.</title>
        <authorList>
            <person name="Kim S."/>
            <person name="Park J."/>
            <person name="Yeom S.-I."/>
            <person name="Kim Y.-M."/>
            <person name="Seo E."/>
            <person name="Kim K.-T."/>
            <person name="Kim M.-S."/>
            <person name="Lee J.M."/>
            <person name="Cheong K."/>
            <person name="Shin H.-S."/>
            <person name="Kim S.-B."/>
            <person name="Han K."/>
            <person name="Lee J."/>
            <person name="Park M."/>
            <person name="Lee H.-A."/>
            <person name="Lee H.-Y."/>
            <person name="Lee Y."/>
            <person name="Oh S."/>
            <person name="Lee J.H."/>
            <person name="Choi E."/>
            <person name="Choi E."/>
            <person name="Lee S.E."/>
            <person name="Jeon J."/>
            <person name="Kim H."/>
            <person name="Choi G."/>
            <person name="Song H."/>
            <person name="Lee J."/>
            <person name="Lee S.-C."/>
            <person name="Kwon J.-K."/>
            <person name="Lee H.-Y."/>
            <person name="Koo N."/>
            <person name="Hong Y."/>
            <person name="Kim R.W."/>
            <person name="Kang W.-H."/>
            <person name="Huh J.H."/>
            <person name="Kang B.-C."/>
            <person name="Yang T.-J."/>
            <person name="Lee Y.-H."/>
            <person name="Bennetzen J.L."/>
            <person name="Choi D."/>
        </authorList>
    </citation>
    <scope>NUCLEOTIDE SEQUENCE [LARGE SCALE GENOMIC DNA]</scope>
    <source>
        <strain evidence="20">cv. PBC81</strain>
    </source>
</reference>
<evidence type="ECO:0000256" key="2">
    <source>
        <dbReference type="ARBA" id="ARBA00006873"/>
    </source>
</evidence>
<comment type="catalytic activity">
    <reaction evidence="1">
        <text>2 a phenolic donor + H2O2 = 2 a phenolic radical donor + 2 H2O</text>
        <dbReference type="Rhea" id="RHEA:56136"/>
        <dbReference type="ChEBI" id="CHEBI:15377"/>
        <dbReference type="ChEBI" id="CHEBI:16240"/>
        <dbReference type="ChEBI" id="CHEBI:139520"/>
        <dbReference type="ChEBI" id="CHEBI:139521"/>
        <dbReference type="EC" id="1.11.1.7"/>
    </reaction>
</comment>
<dbReference type="CDD" id="cd00693">
    <property type="entry name" value="secretory_peroxidase"/>
    <property type="match status" value="1"/>
</dbReference>
<organism evidence="19 20">
    <name type="scientific">Capsicum baccatum</name>
    <name type="common">Peruvian pepper</name>
    <dbReference type="NCBI Taxonomy" id="33114"/>
    <lineage>
        <taxon>Eukaryota</taxon>
        <taxon>Viridiplantae</taxon>
        <taxon>Streptophyta</taxon>
        <taxon>Embryophyta</taxon>
        <taxon>Tracheophyta</taxon>
        <taxon>Spermatophyta</taxon>
        <taxon>Magnoliopsida</taxon>
        <taxon>eudicotyledons</taxon>
        <taxon>Gunneridae</taxon>
        <taxon>Pentapetalae</taxon>
        <taxon>asterids</taxon>
        <taxon>lamiids</taxon>
        <taxon>Solanales</taxon>
        <taxon>Solanaceae</taxon>
        <taxon>Solanoideae</taxon>
        <taxon>Capsiceae</taxon>
        <taxon>Capsicum</taxon>
    </lineage>
</organism>
<evidence type="ECO:0000256" key="9">
    <source>
        <dbReference type="ARBA" id="ARBA00023004"/>
    </source>
</evidence>
<evidence type="ECO:0000256" key="8">
    <source>
        <dbReference type="ARBA" id="ARBA00023002"/>
    </source>
</evidence>
<evidence type="ECO:0000256" key="17">
    <source>
        <dbReference type="PIRSR" id="PIRSR600823-5"/>
    </source>
</evidence>
<feature type="binding site" evidence="15">
    <location>
        <position position="944"/>
    </location>
    <ligand>
        <name>Ca(2+)</name>
        <dbReference type="ChEBI" id="CHEBI:29108"/>
        <label>2</label>
    </ligand>
</feature>
<evidence type="ECO:0000256" key="16">
    <source>
        <dbReference type="PIRSR" id="PIRSR600823-4"/>
    </source>
</evidence>
<dbReference type="OrthoDB" id="2113341at2759"/>
<dbReference type="PRINTS" id="PR00458">
    <property type="entry name" value="PEROXIDASE"/>
</dbReference>
<dbReference type="PROSITE" id="PS00435">
    <property type="entry name" value="PEROXIDASE_1"/>
    <property type="match status" value="1"/>
</dbReference>
<dbReference type="Proteomes" id="UP000224567">
    <property type="component" value="Unassembled WGS sequence"/>
</dbReference>
<feature type="binding site" evidence="15">
    <location>
        <position position="947"/>
    </location>
    <ligand>
        <name>Ca(2+)</name>
        <dbReference type="ChEBI" id="CHEBI:29108"/>
        <label>2</label>
    </ligand>
</feature>
<feature type="binding site" evidence="15">
    <location>
        <position position="781"/>
    </location>
    <ligand>
        <name>Ca(2+)</name>
        <dbReference type="ChEBI" id="CHEBI:29108"/>
        <label>1</label>
    </ligand>
</feature>
<feature type="binding site" evidence="14">
    <location>
        <position position="868"/>
    </location>
    <ligand>
        <name>substrate</name>
    </ligand>
</feature>
<feature type="disulfide bond" evidence="17">
    <location>
        <begin position="740"/>
        <end position="820"/>
    </location>
</feature>
<dbReference type="InterPro" id="IPR002016">
    <property type="entry name" value="Haem_peroxidase"/>
</dbReference>
<dbReference type="PRINTS" id="PR00461">
    <property type="entry name" value="PLPEROXIDASE"/>
</dbReference>
<accession>A0A2G2XA36</accession>
<keyword evidence="11" id="KW-0325">Glycoprotein</keyword>
<evidence type="ECO:0000256" key="11">
    <source>
        <dbReference type="ARBA" id="ARBA00023180"/>
    </source>
</evidence>
<feature type="active site" description="Proton acceptor" evidence="13">
    <location>
        <position position="771"/>
    </location>
</feature>
<keyword evidence="4 19" id="KW-0575">Peroxidase</keyword>
<evidence type="ECO:0000256" key="14">
    <source>
        <dbReference type="PIRSR" id="PIRSR600823-2"/>
    </source>
</evidence>
<dbReference type="FunFam" id="1.10.520.10:FF:000009">
    <property type="entry name" value="Peroxidase"/>
    <property type="match status" value="1"/>
</dbReference>
<name>A0A2G2XA36_CAPBA</name>
<comment type="function">
    <text evidence="12">Suggested to catalyze the deposition of the aromatic residues of suberin on the cell wall and thus play a role in cell-suberization.</text>
</comment>
<gene>
    <name evidence="19" type="ORF">CQW23_08673</name>
</gene>
<evidence type="ECO:0000256" key="3">
    <source>
        <dbReference type="ARBA" id="ARBA00012313"/>
    </source>
</evidence>
<protein>
    <recommendedName>
        <fullName evidence="3">peroxidase</fullName>
        <ecNumber evidence="3">1.11.1.7</ecNumber>
    </recommendedName>
</protein>
<dbReference type="Pfam" id="PF00141">
    <property type="entry name" value="peroxidase"/>
    <property type="match status" value="1"/>
</dbReference>
<dbReference type="Gene3D" id="1.10.340.70">
    <property type="match status" value="1"/>
</dbReference>
<dbReference type="STRING" id="33114.A0A2G2XA36"/>
<evidence type="ECO:0000256" key="4">
    <source>
        <dbReference type="ARBA" id="ARBA00022559"/>
    </source>
</evidence>
<sequence length="1024" mass="114361">MGWGITEVKRGLGSDLGLGQGIKEALPWMTKNLNHLLKNQVQIHFHKKGLESAEGCLAKLRQTTTVVDYQAIFEAIANETDDMVDERMACLFIFGLRKYIKNSGLVHNPKSYEKSLNFASIYERQIQAEKGPVRPNFARTIPLLHTPNVASLNQNPYSFLTPYTTSSSLSSRTPLKRLTLAELQSRRERGLCYYCEEKCLAGHKCNKPLQLLLLTDGSDLDPNLPEPFVTDDFVVEKSQFLELQEQSSIYYHALTGGISPSTLRFTRQVNGSPVQVLVEGGSAHNFMQPRAAKYLQLQVELISHFTIMVGNGKRLPCEVLGVAWLATLGRVVTDYATREFEFNLQGFKWLWKGDSPSDAHQIQLHSLRHMTSIDAIASFFLLAMVDPEENCAGYHQIKVNPEDVAKTTFRTHDGHYEFLTPEQQKWVTNLVGNDFRILYRPGKQNATIDALSRTSEAVLKTISVNSFDIEADLKKLNQFSHEIVISTDSLLRQKLLFKFHSSPIGGHAWVACTFHHLASNFFCKQMHKDVQTFMAACQICQQMKDSHLHPAGLLQSLPIPDQQDEVLQVLKNNLLKAQNRLKLLADKSRTNTVLEVGDWAYVKLKPFRQNTLLLQRDHKLGRRYFGPHQVLKCIGSVAYRLELPEALVTPLHMNVPTIENPADSNLEAKVALQEGSNVVSENMSGWDATRDGHMGLPRRTSRKLIPSKQLGDYVWKRERSREEGMQCHAQLSSTFYDRTCPNALNTIRTSVRQAVSSERRMAASLIRLHFHDCFVQGCDASILLDETPTIVSEKTALPNLGSVRGYGIIEDAKRELEKTCPGVVSCADILAVAARDASTLVGGPSWTVKLGRRDSTTASHTLAETDLPGPFDPLDRLISAFANKGLSTRDMVALSGSHSIGQAQCFLFRDRIYSNGTDIDAGFASTRRRSCPLEDQNGNLAPLDLVTPNQLDNNYFKNLRQRKGLLQSDQVLLSGASTDDIVLEYSNSPRAFASDFAAGMIRMGDISPLTGQNGIIRTVCSSIN</sequence>
<dbReference type="GO" id="GO:0140825">
    <property type="term" value="F:lactoperoxidase activity"/>
    <property type="evidence" value="ECO:0007669"/>
    <property type="project" value="UniProtKB-EC"/>
</dbReference>
<dbReference type="FunFam" id="1.10.420.10:FF:000001">
    <property type="entry name" value="Peroxidase"/>
    <property type="match status" value="1"/>
</dbReference>
<dbReference type="InterPro" id="IPR041588">
    <property type="entry name" value="Integrase_H2C2"/>
</dbReference>
<proteinExistence type="inferred from homology"/>
<feature type="site" description="Transition state stabilizer" evidence="16">
    <location>
        <position position="767"/>
    </location>
</feature>
<dbReference type="AlphaFoldDB" id="A0A2G2XA36"/>
<dbReference type="EMBL" id="MLFT02000003">
    <property type="protein sequence ID" value="PHT54211.1"/>
    <property type="molecule type" value="Genomic_DNA"/>
</dbReference>
<keyword evidence="10 17" id="KW-1015">Disulfide bond</keyword>
<dbReference type="InterPro" id="IPR010255">
    <property type="entry name" value="Haem_peroxidase_sf"/>
</dbReference>
<dbReference type="EC" id="1.11.1.7" evidence="3"/>
<dbReference type="InterPro" id="IPR033905">
    <property type="entry name" value="Secretory_peroxidase"/>
</dbReference>
<evidence type="ECO:0000313" key="20">
    <source>
        <dbReference type="Proteomes" id="UP000224567"/>
    </source>
</evidence>
<feature type="binding site" evidence="15">
    <location>
        <position position="779"/>
    </location>
    <ligand>
        <name>Ca(2+)</name>
        <dbReference type="ChEBI" id="CHEBI:29108"/>
        <label>1</label>
    </ligand>
</feature>